<accession>K7PBZ4</accession>
<sequence length="616" mass="64947">MSRLIQVLLLTVVSVMGGADAYFGATLKPFVCPAAGLTYNVQAVFQADNRTVVGLQWLNAANAIYTNVRYTVAWERVGTTDSYLTTLTINNFNATVDGPALLGAKLRVSTGPSFFQPPNLNTIIDLNLNTTLPSEITTKTRIFFSEIDSNNTFAGPILRCVHACPTMAQAASTINWFRSGVLIAGARSEYFTTTTAGRYSCELALSDVNLRSDPIWVGTPVFDCPFNLAAWCPAGATMVHENLVKTFMGEDDLRQPGNVFVCGSLTNNAAPAISTRGHCPIRDVCNADGVVGACSNPTPVVYAPCNTTISKLCPTGVGLYRTGSAVQATERSNRFIITGGTVKVYCGSQTEIYAMCADNATVASLQATRTTATIGAKDPWIDSTPSAQIEYLNVTENSVLSLTCPGGALMQTLLRDDQFHAIGFVGAAQVAAPKTFIKTVTGPEILSNWSCIAYTSLGVGSNTGTRTKLFLLNPPPPTTPGPTTVGPSTTTTITTTTLASTTTTTGTTTTTSTTTTSTLANTTLLPTTTTAVVNTTTTIQPSTATTNVETTSTVVTSQPLTTTTTTTTTTETPTDRTSITALLIVFCVLGVSESVVVGSAIALCIAYRQNNPYTKF</sequence>
<protein>
    <submittedName>
        <fullName evidence="2">Membrane protein ORF25C</fullName>
    </submittedName>
</protein>
<evidence type="ECO:0000313" key="3">
    <source>
        <dbReference type="Proteomes" id="UP000101183"/>
    </source>
</evidence>
<dbReference type="KEGG" id="vg:14011430"/>
<dbReference type="OrthoDB" id="33302at10239"/>
<gene>
    <name evidence="2" type="ORF">CyHV2_ORF25C</name>
</gene>
<keyword evidence="3" id="KW-1185">Reference proteome</keyword>
<organism evidence="2 3">
    <name type="scientific">Cyprinid herpesvirus 2</name>
    <name type="common">CyHV-2</name>
    <dbReference type="NCBI Taxonomy" id="317878"/>
    <lineage>
        <taxon>Viruses</taxon>
        <taxon>Duplodnaviria</taxon>
        <taxon>Heunggongvirae</taxon>
        <taxon>Peploviricota</taxon>
        <taxon>Herviviricetes</taxon>
        <taxon>Herpesvirales</taxon>
        <taxon>Alloherpesviridae</taxon>
        <taxon>Cyvirus</taxon>
        <taxon>Cyvirus cyprinidallo2</taxon>
    </lineage>
</organism>
<proteinExistence type="predicted"/>
<dbReference type="RefSeq" id="YP_007003846.1">
    <property type="nucleotide sequence ID" value="NC_019495.1"/>
</dbReference>
<evidence type="ECO:0000313" key="2">
    <source>
        <dbReference type="EMBL" id="AFJ20468.1"/>
    </source>
</evidence>
<dbReference type="Proteomes" id="UP000101183">
    <property type="component" value="Segment"/>
</dbReference>
<dbReference type="EMBL" id="JQ815364">
    <property type="protein sequence ID" value="AFJ20468.1"/>
    <property type="molecule type" value="Genomic_DNA"/>
</dbReference>
<keyword evidence="1" id="KW-0812">Transmembrane</keyword>
<keyword evidence="1" id="KW-1133">Transmembrane helix</keyword>
<dbReference type="GeneID" id="14011430"/>
<reference evidence="2 3" key="1">
    <citation type="journal article" date="2013" name="J. Virol.">
        <title>Comparative genomics of carp herpesviruses.</title>
        <authorList>
            <person name="Davison A.J."/>
            <person name="Kurobe T."/>
            <person name="Gatherer D."/>
            <person name="Cunningham C."/>
            <person name="Korf I."/>
            <person name="Fukuda H."/>
            <person name="Hedrick R.P."/>
            <person name="Waltzek T.B."/>
        </authorList>
    </citation>
    <scope>NUCLEOTIDE SEQUENCE [LARGE SCALE GENOMIC DNA]</scope>
    <source>
        <strain evidence="2">ST-J1</strain>
    </source>
</reference>
<keyword evidence="1" id="KW-0472">Membrane</keyword>
<name>K7PBZ4_CYHV2</name>
<feature type="transmembrane region" description="Helical" evidence="1">
    <location>
        <begin position="581"/>
        <end position="607"/>
    </location>
</feature>
<evidence type="ECO:0000256" key="1">
    <source>
        <dbReference type="SAM" id="Phobius"/>
    </source>
</evidence>